<gene>
    <name evidence="1" type="ORF">LCGC14_2170880</name>
</gene>
<organism evidence="1">
    <name type="scientific">marine sediment metagenome</name>
    <dbReference type="NCBI Taxonomy" id="412755"/>
    <lineage>
        <taxon>unclassified sequences</taxon>
        <taxon>metagenomes</taxon>
        <taxon>ecological metagenomes</taxon>
    </lineage>
</organism>
<sequence length="556" mass="57108">MPTTVTFTDEAAVDASGHLQVDLAASSVNVTVVGTGTLVVQEDGAALTALELIDDTVYVDDTAVHATGTSKGLGIMAAATPTDGSVDANDIRMLAMSVDRRLHCDADITASVALDVSAATVTVDTELAAAAALSDTYLFTAMVVPLASQLAFGFDVRLGQAAPSRGGFNMADPFESLFSGTAREGTFRNSILGFPTVEERAGGALGAFRTSVIEKLQGGLNMSAAISQTLADPTHQQVLSLPDFPKNAQEFIKLLTPPTEEHGTIAPSASTFNKATGELGAQAPGKPPEPTAAQKIVDAILASSNPEERALLTQSLLGTDGRLSVTDYLRLAAGGITTDPELLPKAITKPATQEEAEIALTLGTAKGPRAPNENDLLLAIMGVEVPGSPLNDLPREGLRGAALIKEQLRRAESKPGPLDAILAASPEAKAAGLLPEEKGGLSDLFEKMDKAEAAERGGQVIEPGKAEVPIFGTGPKVGGTGGQAPGPAVAGQQLTPEQLKSVEKMPVENFAELSRETIDQIIKAVTSGTIKLSDEQRTALLAASKATQGGAGGGAQ</sequence>
<protein>
    <submittedName>
        <fullName evidence="1">Uncharacterized protein</fullName>
    </submittedName>
</protein>
<dbReference type="AlphaFoldDB" id="A0A0F9ECC5"/>
<dbReference type="EMBL" id="LAZR01028026">
    <property type="protein sequence ID" value="KKL63861.1"/>
    <property type="molecule type" value="Genomic_DNA"/>
</dbReference>
<accession>A0A0F9ECC5</accession>
<proteinExistence type="predicted"/>
<comment type="caution">
    <text evidence="1">The sequence shown here is derived from an EMBL/GenBank/DDBJ whole genome shotgun (WGS) entry which is preliminary data.</text>
</comment>
<evidence type="ECO:0000313" key="1">
    <source>
        <dbReference type="EMBL" id="KKL63861.1"/>
    </source>
</evidence>
<reference evidence="1" key="1">
    <citation type="journal article" date="2015" name="Nature">
        <title>Complex archaea that bridge the gap between prokaryotes and eukaryotes.</title>
        <authorList>
            <person name="Spang A."/>
            <person name="Saw J.H."/>
            <person name="Jorgensen S.L."/>
            <person name="Zaremba-Niedzwiedzka K."/>
            <person name="Martijn J."/>
            <person name="Lind A.E."/>
            <person name="van Eijk R."/>
            <person name="Schleper C."/>
            <person name="Guy L."/>
            <person name="Ettema T.J."/>
        </authorList>
    </citation>
    <scope>NUCLEOTIDE SEQUENCE</scope>
</reference>
<name>A0A0F9ECC5_9ZZZZ</name>